<dbReference type="InterPro" id="IPR025339">
    <property type="entry name" value="DUF4245"/>
</dbReference>
<proteinExistence type="predicted"/>
<accession>A0A368TBA9</accession>
<reference evidence="2 3" key="1">
    <citation type="submission" date="2018-04" db="EMBL/GenBank/DDBJ databases">
        <title>Novel actinobacteria from marine sediment.</title>
        <authorList>
            <person name="Ng Z.Y."/>
            <person name="Tan G.Y.A."/>
        </authorList>
    </citation>
    <scope>NUCLEOTIDE SEQUENCE [LARGE SCALE GENOMIC DNA]</scope>
    <source>
        <strain evidence="2 3">TPS81</strain>
    </source>
</reference>
<keyword evidence="1" id="KW-1133">Transmembrane helix</keyword>
<protein>
    <submittedName>
        <fullName evidence="2">DUF4245 domain-containing protein</fullName>
    </submittedName>
</protein>
<feature type="transmembrane region" description="Helical" evidence="1">
    <location>
        <begin position="12"/>
        <end position="33"/>
    </location>
</feature>
<evidence type="ECO:0000256" key="1">
    <source>
        <dbReference type="SAM" id="Phobius"/>
    </source>
</evidence>
<dbReference type="Proteomes" id="UP000253318">
    <property type="component" value="Unassembled WGS sequence"/>
</dbReference>
<dbReference type="OrthoDB" id="5146801at2"/>
<evidence type="ECO:0000313" key="2">
    <source>
        <dbReference type="EMBL" id="RCV62398.1"/>
    </source>
</evidence>
<organism evidence="2 3">
    <name type="scientific">Marinitenerispora sediminis</name>
    <dbReference type="NCBI Taxonomy" id="1931232"/>
    <lineage>
        <taxon>Bacteria</taxon>
        <taxon>Bacillati</taxon>
        <taxon>Actinomycetota</taxon>
        <taxon>Actinomycetes</taxon>
        <taxon>Streptosporangiales</taxon>
        <taxon>Nocardiopsidaceae</taxon>
        <taxon>Marinitenerispora</taxon>
    </lineage>
</organism>
<comment type="caution">
    <text evidence="2">The sequence shown here is derived from an EMBL/GenBank/DDBJ whole genome shotgun (WGS) entry which is preliminary data.</text>
</comment>
<keyword evidence="1" id="KW-0812">Transmembrane</keyword>
<name>A0A368TBA9_9ACTN</name>
<sequence>MSRYNRADATFGGYAAALGVVVLIVLAMALVVAGRSREHIPSIDYTADLVALQDVAPYGTYAPEELPEGWVPTSTRLDTGGALPGEEPAGPVSWTLGFATPEDRHAEFAISDADPEAFVAAATENGAADGTAEVGGGTWDRYWNEAENRRALVRQEDGATVVVAGSAEYAELAVLAASLRPGAGG</sequence>
<dbReference type="Pfam" id="PF14030">
    <property type="entry name" value="DUF4245"/>
    <property type="match status" value="1"/>
</dbReference>
<dbReference type="EMBL" id="QEIN01000006">
    <property type="protein sequence ID" value="RCV62398.1"/>
    <property type="molecule type" value="Genomic_DNA"/>
</dbReference>
<gene>
    <name evidence="2" type="ORF">DEF24_01340</name>
</gene>
<dbReference type="RefSeq" id="WP_114396550.1">
    <property type="nucleotide sequence ID" value="NZ_QEIM01000012.1"/>
</dbReference>
<evidence type="ECO:0000313" key="3">
    <source>
        <dbReference type="Proteomes" id="UP000253318"/>
    </source>
</evidence>
<dbReference type="AlphaFoldDB" id="A0A368TBA9"/>
<keyword evidence="1" id="KW-0472">Membrane</keyword>
<keyword evidence="3" id="KW-1185">Reference proteome</keyword>